<dbReference type="OrthoDB" id="434342at2759"/>
<feature type="region of interest" description="Disordered" evidence="1">
    <location>
        <begin position="210"/>
        <end position="306"/>
    </location>
</feature>
<dbReference type="AlphaFoldDB" id="A0A9P1FMC1"/>
<gene>
    <name evidence="2" type="ORF">C1SCF055_LOCUS9186</name>
</gene>
<organism evidence="2">
    <name type="scientific">Cladocopium goreaui</name>
    <dbReference type="NCBI Taxonomy" id="2562237"/>
    <lineage>
        <taxon>Eukaryota</taxon>
        <taxon>Sar</taxon>
        <taxon>Alveolata</taxon>
        <taxon>Dinophyceae</taxon>
        <taxon>Suessiales</taxon>
        <taxon>Symbiodiniaceae</taxon>
        <taxon>Cladocopium</taxon>
    </lineage>
</organism>
<dbReference type="EMBL" id="CAMXCT020000629">
    <property type="protein sequence ID" value="CAL1134768.1"/>
    <property type="molecule type" value="Genomic_DNA"/>
</dbReference>
<feature type="region of interest" description="Disordered" evidence="1">
    <location>
        <begin position="345"/>
        <end position="448"/>
    </location>
</feature>
<evidence type="ECO:0000313" key="4">
    <source>
        <dbReference type="Proteomes" id="UP001152797"/>
    </source>
</evidence>
<dbReference type="InterPro" id="IPR022127">
    <property type="entry name" value="STIMATE/YPL162C"/>
</dbReference>
<feature type="compositionally biased region" description="Low complexity" evidence="1">
    <location>
        <begin position="463"/>
        <end position="486"/>
    </location>
</feature>
<feature type="region of interest" description="Disordered" evidence="1">
    <location>
        <begin position="462"/>
        <end position="494"/>
    </location>
</feature>
<keyword evidence="4" id="KW-1185">Reference proteome</keyword>
<dbReference type="EMBL" id="CAMXCT010000629">
    <property type="protein sequence ID" value="CAI3981393.1"/>
    <property type="molecule type" value="Genomic_DNA"/>
</dbReference>
<name>A0A9P1FMC1_9DINO</name>
<dbReference type="EMBL" id="CAMXCT030000629">
    <property type="protein sequence ID" value="CAL4768705.1"/>
    <property type="molecule type" value="Genomic_DNA"/>
</dbReference>
<dbReference type="Proteomes" id="UP001152797">
    <property type="component" value="Unassembled WGS sequence"/>
</dbReference>
<accession>A0A9P1FMC1</accession>
<evidence type="ECO:0000313" key="2">
    <source>
        <dbReference type="EMBL" id="CAI3981393.1"/>
    </source>
</evidence>
<proteinExistence type="predicted"/>
<reference evidence="2" key="1">
    <citation type="submission" date="2022-10" db="EMBL/GenBank/DDBJ databases">
        <authorList>
            <person name="Chen Y."/>
            <person name="Dougan E. K."/>
            <person name="Chan C."/>
            <person name="Rhodes N."/>
            <person name="Thang M."/>
        </authorList>
    </citation>
    <scope>NUCLEOTIDE SEQUENCE</scope>
</reference>
<sequence>MVEVFQILAGLLGLIGSQGDRSLSVFALDVSKQLLGLLTLQLLGTSEALSQLLAEATVGVGFEYLLLRSCSPLIFEQIVQNKDLRTGEYFEGEELDPMRYLHQLWIWLLCVCTSQYALTSLQIPSLFAALQFLLAPFDWIDLEGPAMLALCCICQALQFRLTDVLVLRRGGLAPPQAANLLLWGVCATVQALLRAVQAMSEASETPLAEPLLDVEGGAPGSPGSARAAVERRAKEREAKQAKLKAPPTSTAPQLPPVSATPARLDAASQVPQRRDRSPSPKKPKSGGTWTRDAEGRQRGKVPNVNVQVQSLKGMIAERDSDLKELHENLDELLKDFSGVAGLEALSPLPSFSPTETVTSPPGDASGRSSPSFHSDRGFSVGFPGPPATWAPYSSCPSNGWMPDARPVSVWGSVPRSRESQNAETGETESEQLHRRSSGQHDRRSRRYDVLDKKIDSLLTALGAAPAAAPRDPVAPQAPQAPQAPAPHFGASEVPAVPAAPVASIDHRIEVLQNKMDQLFQLRDQHAVPK</sequence>
<comment type="caution">
    <text evidence="2">The sequence shown here is derived from an EMBL/GenBank/DDBJ whole genome shotgun (WGS) entry which is preliminary data.</text>
</comment>
<reference evidence="3 4" key="2">
    <citation type="submission" date="2024-05" db="EMBL/GenBank/DDBJ databases">
        <authorList>
            <person name="Chen Y."/>
            <person name="Shah S."/>
            <person name="Dougan E. K."/>
            <person name="Thang M."/>
            <person name="Chan C."/>
        </authorList>
    </citation>
    <scope>NUCLEOTIDE SEQUENCE [LARGE SCALE GENOMIC DNA]</scope>
</reference>
<evidence type="ECO:0000313" key="3">
    <source>
        <dbReference type="EMBL" id="CAL4768705.1"/>
    </source>
</evidence>
<feature type="compositionally biased region" description="Basic and acidic residues" evidence="1">
    <location>
        <begin position="430"/>
        <end position="448"/>
    </location>
</feature>
<feature type="compositionally biased region" description="Basic and acidic residues" evidence="1">
    <location>
        <begin position="228"/>
        <end position="240"/>
    </location>
</feature>
<evidence type="ECO:0000256" key="1">
    <source>
        <dbReference type="SAM" id="MobiDB-lite"/>
    </source>
</evidence>
<dbReference type="Pfam" id="PF12400">
    <property type="entry name" value="STIMATE"/>
    <property type="match status" value="1"/>
</dbReference>
<protein>
    <submittedName>
        <fullName evidence="2">Uncharacterized protein</fullName>
    </submittedName>
</protein>
<feature type="compositionally biased region" description="Polar residues" evidence="1">
    <location>
        <begin position="349"/>
        <end position="359"/>
    </location>
</feature>